<feature type="compositionally biased region" description="Acidic residues" evidence="1">
    <location>
        <begin position="109"/>
        <end position="121"/>
    </location>
</feature>
<dbReference type="Proteomes" id="UP001085076">
    <property type="component" value="Miscellaneous, Linkage group lg04"/>
</dbReference>
<name>A0A9D5CPX2_9LILI</name>
<evidence type="ECO:0000256" key="1">
    <source>
        <dbReference type="SAM" id="MobiDB-lite"/>
    </source>
</evidence>
<evidence type="ECO:0000313" key="2">
    <source>
        <dbReference type="EMBL" id="KAJ0976317.1"/>
    </source>
</evidence>
<proteinExistence type="predicted"/>
<dbReference type="AlphaFoldDB" id="A0A9D5CPX2"/>
<gene>
    <name evidence="2" type="ORF">J5N97_018282</name>
</gene>
<evidence type="ECO:0000313" key="3">
    <source>
        <dbReference type="Proteomes" id="UP001085076"/>
    </source>
</evidence>
<accession>A0A9D5CPX2</accession>
<feature type="region of interest" description="Disordered" evidence="1">
    <location>
        <begin position="1"/>
        <end position="21"/>
    </location>
</feature>
<sequence>MVARPASSAKEGAGKRKEKRRCQLSCRLVDHLRSHFPDYARFKLQPLSHRVHQAIQSLRRQPPRALSYDSTVSSGRQRPRPKADILLLEEAYLHRRRRLEEPSSSPPFSDDDDDDAFEEELSSPSVRSPITTLPPQDSSRPAPPSLAAAI</sequence>
<dbReference type="EMBL" id="JAGGNH010000004">
    <property type="protein sequence ID" value="KAJ0976317.1"/>
    <property type="molecule type" value="Genomic_DNA"/>
</dbReference>
<comment type="caution">
    <text evidence="2">The sequence shown here is derived from an EMBL/GenBank/DDBJ whole genome shotgun (WGS) entry which is preliminary data.</text>
</comment>
<feature type="compositionally biased region" description="Polar residues" evidence="1">
    <location>
        <begin position="124"/>
        <end position="137"/>
    </location>
</feature>
<keyword evidence="3" id="KW-1185">Reference proteome</keyword>
<reference evidence="2" key="2">
    <citation type="journal article" date="2022" name="Hortic Res">
        <title>The genome of Dioscorea zingiberensis sheds light on the biosynthesis, origin and evolution of the medicinally important diosgenin saponins.</title>
        <authorList>
            <person name="Li Y."/>
            <person name="Tan C."/>
            <person name="Li Z."/>
            <person name="Guo J."/>
            <person name="Li S."/>
            <person name="Chen X."/>
            <person name="Wang C."/>
            <person name="Dai X."/>
            <person name="Yang H."/>
            <person name="Song W."/>
            <person name="Hou L."/>
            <person name="Xu J."/>
            <person name="Tong Z."/>
            <person name="Xu A."/>
            <person name="Yuan X."/>
            <person name="Wang W."/>
            <person name="Yang Q."/>
            <person name="Chen L."/>
            <person name="Sun Z."/>
            <person name="Wang K."/>
            <person name="Pan B."/>
            <person name="Chen J."/>
            <person name="Bao Y."/>
            <person name="Liu F."/>
            <person name="Qi X."/>
            <person name="Gang D.R."/>
            <person name="Wen J."/>
            <person name="Li J."/>
        </authorList>
    </citation>
    <scope>NUCLEOTIDE SEQUENCE</scope>
    <source>
        <strain evidence="2">Dzin_1.0</strain>
    </source>
</reference>
<reference evidence="2" key="1">
    <citation type="submission" date="2021-03" db="EMBL/GenBank/DDBJ databases">
        <authorList>
            <person name="Li Z."/>
            <person name="Yang C."/>
        </authorList>
    </citation>
    <scope>NUCLEOTIDE SEQUENCE</scope>
    <source>
        <strain evidence="2">Dzin_1.0</strain>
        <tissue evidence="2">Leaf</tissue>
    </source>
</reference>
<organism evidence="2 3">
    <name type="scientific">Dioscorea zingiberensis</name>
    <dbReference type="NCBI Taxonomy" id="325984"/>
    <lineage>
        <taxon>Eukaryota</taxon>
        <taxon>Viridiplantae</taxon>
        <taxon>Streptophyta</taxon>
        <taxon>Embryophyta</taxon>
        <taxon>Tracheophyta</taxon>
        <taxon>Spermatophyta</taxon>
        <taxon>Magnoliopsida</taxon>
        <taxon>Liliopsida</taxon>
        <taxon>Dioscoreales</taxon>
        <taxon>Dioscoreaceae</taxon>
        <taxon>Dioscorea</taxon>
    </lineage>
</organism>
<feature type="region of interest" description="Disordered" evidence="1">
    <location>
        <begin position="53"/>
        <end position="84"/>
    </location>
</feature>
<protein>
    <submittedName>
        <fullName evidence="2">Uncharacterized protein</fullName>
    </submittedName>
</protein>
<feature type="region of interest" description="Disordered" evidence="1">
    <location>
        <begin position="96"/>
        <end position="150"/>
    </location>
</feature>